<name>A0A815B6H7_ADIRI</name>
<accession>A0A815B6H7</accession>
<evidence type="ECO:0000313" key="3">
    <source>
        <dbReference type="Proteomes" id="UP000663828"/>
    </source>
</evidence>
<dbReference type="Gene3D" id="1.25.10.10">
    <property type="entry name" value="Leucine-rich Repeat Variant"/>
    <property type="match status" value="1"/>
</dbReference>
<protein>
    <recommendedName>
        <fullName evidence="1">TIR domain-containing protein</fullName>
    </recommendedName>
</protein>
<dbReference type="PANTHER" id="PTHR46270">
    <property type="entry name" value="ARMADILLO-TYPE FOLD-RELATED"/>
    <property type="match status" value="1"/>
</dbReference>
<dbReference type="Proteomes" id="UP000663828">
    <property type="component" value="Unassembled WGS sequence"/>
</dbReference>
<dbReference type="GO" id="GO:0007165">
    <property type="term" value="P:signal transduction"/>
    <property type="evidence" value="ECO:0007669"/>
    <property type="project" value="InterPro"/>
</dbReference>
<dbReference type="Gene3D" id="3.40.50.10140">
    <property type="entry name" value="Toll/interleukin-1 receptor homology (TIR) domain"/>
    <property type="match status" value="1"/>
</dbReference>
<dbReference type="InterPro" id="IPR035897">
    <property type="entry name" value="Toll_tir_struct_dom_sf"/>
</dbReference>
<comment type="caution">
    <text evidence="2">The sequence shown here is derived from an EMBL/GenBank/DDBJ whole genome shotgun (WGS) entry which is preliminary data.</text>
</comment>
<reference evidence="2" key="1">
    <citation type="submission" date="2021-02" db="EMBL/GenBank/DDBJ databases">
        <authorList>
            <person name="Nowell W R."/>
        </authorList>
    </citation>
    <scope>NUCLEOTIDE SEQUENCE</scope>
</reference>
<dbReference type="Pfam" id="PF13676">
    <property type="entry name" value="TIR_2"/>
    <property type="match status" value="1"/>
</dbReference>
<dbReference type="InterPro" id="IPR011989">
    <property type="entry name" value="ARM-like"/>
</dbReference>
<evidence type="ECO:0000259" key="1">
    <source>
        <dbReference type="PROSITE" id="PS50104"/>
    </source>
</evidence>
<gene>
    <name evidence="2" type="ORF">XAT740_LOCUS27015</name>
</gene>
<dbReference type="EMBL" id="CAJNOR010002229">
    <property type="protein sequence ID" value="CAF1265611.1"/>
    <property type="molecule type" value="Genomic_DNA"/>
</dbReference>
<sequence length="766" mass="88170">MMAIDESTQEIFNRCLRLKTRDYRNHVKASIIDVEQLITTLETRKTVVYHSLESLVDIIQIIIASIDQTTLWKCKGKAHENHQQQLAQLSCRLFKCLCQLDAELAGSDQGTAIMHSILQWLKDDTDFCLTKSVSQDLHLAIYSSIEQYCLICKKPKEFVNELFLTSPIHRTHSSSLVSCFMFNHRRKSSMHESLSIVDYSTRLVIYLLESSLVTSSALINQILTVFLFCAPTPRFSIYICNHTDFYQSIIVPLLSKSNTDYFVQCVLDETARSQTDSNDRVFIFTHMLNLLGEFVLHPGIEIHSCAFVSTFKHLFDALIECGTTVPLWHLVRCLSNLLTGADVETNLFAQEIHRVGLIQSIVNYVSSLTRKSSLGEGEMIFKQLHHHVLTSCLSILYNISMLDQYVFDLDIIINQICRPLFKADAQQVRLISCLLYSNLLTEKELESDNACHHLCEQLFSAIRQAFLSENFHLSNQISLYSLVNCLKKLCTHRNFQMRIGQVDEHIESLFEILRRFHAKIDQQEEVQLILESVWFLSFDLSCATKIHSHDKYFALLVQLAETNPNETIQQAAKGILWQLKQTMSTNSNQPIVSKSSQHVMLSYNHECKELVQRICQSLRNSGYRTWIDVDDMHGSTLECMAHAVEQSSVMIICMTEKYKQSPNCQSEAEYAHRLKKPFVPILLQAKYKPNGCHSPMDMAVRIGMILYGLIYVLIRDGLIHQRYSSWAKTKNPYLKQVQQAHHRHHAFPYKTPSEELGLFLMISPKY</sequence>
<proteinExistence type="predicted"/>
<dbReference type="SUPFAM" id="SSF52200">
    <property type="entry name" value="Toll/Interleukin receptor TIR domain"/>
    <property type="match status" value="1"/>
</dbReference>
<dbReference type="PANTHER" id="PTHR46270:SF2">
    <property type="entry name" value="TIR DOMAIN-CONTAINING PROTEIN"/>
    <property type="match status" value="1"/>
</dbReference>
<dbReference type="InterPro" id="IPR000157">
    <property type="entry name" value="TIR_dom"/>
</dbReference>
<dbReference type="PROSITE" id="PS50104">
    <property type="entry name" value="TIR"/>
    <property type="match status" value="1"/>
</dbReference>
<evidence type="ECO:0000313" key="2">
    <source>
        <dbReference type="EMBL" id="CAF1265611.1"/>
    </source>
</evidence>
<feature type="domain" description="TIR" evidence="1">
    <location>
        <begin position="586"/>
        <end position="741"/>
    </location>
</feature>
<organism evidence="2 3">
    <name type="scientific">Adineta ricciae</name>
    <name type="common">Rotifer</name>
    <dbReference type="NCBI Taxonomy" id="249248"/>
    <lineage>
        <taxon>Eukaryota</taxon>
        <taxon>Metazoa</taxon>
        <taxon>Spiralia</taxon>
        <taxon>Gnathifera</taxon>
        <taxon>Rotifera</taxon>
        <taxon>Eurotatoria</taxon>
        <taxon>Bdelloidea</taxon>
        <taxon>Adinetida</taxon>
        <taxon>Adinetidae</taxon>
        <taxon>Adineta</taxon>
    </lineage>
</organism>
<dbReference type="AlphaFoldDB" id="A0A815B6H7"/>
<keyword evidence="3" id="KW-1185">Reference proteome</keyword>